<dbReference type="EC" id="5.3.2.5" evidence="3"/>
<feature type="domain" description="Ribulose bisphosphate carboxylase large subunit C-terminal" evidence="1">
    <location>
        <begin position="155"/>
        <end position="435"/>
    </location>
</feature>
<feature type="domain" description="Ribulose bisphosphate carboxylase large subunit ferrodoxin-like N-terminal" evidence="2">
    <location>
        <begin position="30"/>
        <end position="145"/>
    </location>
</feature>
<dbReference type="SUPFAM" id="SSF54966">
    <property type="entry name" value="RuBisCO, large subunit, small (N-terminal) domain"/>
    <property type="match status" value="1"/>
</dbReference>
<dbReference type="InterPro" id="IPR000685">
    <property type="entry name" value="RuBisCO_lsu_C"/>
</dbReference>
<gene>
    <name evidence="3" type="ORF">AFULGI_00018380</name>
</gene>
<sequence>MQLGVRLRFQKFEHPEANPEALPEGIDPEEYIIGTYYMSFPKGMNPFEITQVLALEQSTGTWLPVPGETPEVRRKHVAKVVGVYEIPDYEIMVPQEVDWRNFIVQIAFPWRNIGSKLSMLFSTVVGNISMAPKLKLLDLRFPKEFVKGFKGPKFGIEGVRDVLGVKDRPLLNNMIKPDVYSPPDLGAKLAYEVARGGVDIIKDDELLANPEFNRIEERVPKFMEAIDRADEEKGEKTLYAVNVTADLPEVLENAERAIELGANCLLVNYLATGFPVLRALAEDESIKVPIMAHMDVAGAYYVSPISGVRSTLILGKLPRLAGADIVVYPAPYGKAPMMEEKYIEVAKQHRYPFYHIKPCFPMPSGGIAPIMVPKLVNTLGKDFVVAAGGGIHAHPDGPAAGARAFRQAIDAAMQGYTDLRKYAEENNLQELLKALQL</sequence>
<dbReference type="Proteomes" id="UP000028501">
    <property type="component" value="Chromosome"/>
</dbReference>
<dbReference type="PANTHER" id="PTHR42704">
    <property type="entry name" value="RIBULOSE BISPHOSPHATE CARBOXYLASE"/>
    <property type="match status" value="1"/>
</dbReference>
<dbReference type="GO" id="GO:0000287">
    <property type="term" value="F:magnesium ion binding"/>
    <property type="evidence" value="ECO:0007669"/>
    <property type="project" value="InterPro"/>
</dbReference>
<reference evidence="3 4" key="1">
    <citation type="submission" date="2013-07" db="EMBL/GenBank/DDBJ databases">
        <title>Genome of Archaeoglobus fulgidus.</title>
        <authorList>
            <person name="Fiebig A."/>
            <person name="Birkeland N.-K."/>
        </authorList>
    </citation>
    <scope>NUCLEOTIDE SEQUENCE [LARGE SCALE GENOMIC DNA]</scope>
    <source>
        <strain evidence="3 4">DSM 8774</strain>
    </source>
</reference>
<dbReference type="GeneID" id="24795334"/>
<dbReference type="InterPro" id="IPR017443">
    <property type="entry name" value="RuBisCO_lsu_fd_N"/>
</dbReference>
<dbReference type="InterPro" id="IPR036376">
    <property type="entry name" value="RuBisCO_lsu_C_sf"/>
</dbReference>
<organism evidence="3 4">
    <name type="scientific">Archaeoglobus fulgidus DSM 8774</name>
    <dbReference type="NCBI Taxonomy" id="1344584"/>
    <lineage>
        <taxon>Archaea</taxon>
        <taxon>Methanobacteriati</taxon>
        <taxon>Methanobacteriota</taxon>
        <taxon>Archaeoglobi</taxon>
        <taxon>Archaeoglobales</taxon>
        <taxon>Archaeoglobaceae</taxon>
        <taxon>Archaeoglobus</taxon>
    </lineage>
</organism>
<dbReference type="GO" id="GO:0016853">
    <property type="term" value="F:isomerase activity"/>
    <property type="evidence" value="ECO:0007669"/>
    <property type="project" value="UniProtKB-KW"/>
</dbReference>
<dbReference type="Gene3D" id="3.30.70.150">
    <property type="entry name" value="RuBisCO large subunit, N-terminal domain"/>
    <property type="match status" value="1"/>
</dbReference>
<dbReference type="KEGG" id="afg:AFULGI_00018380"/>
<dbReference type="PANTHER" id="PTHR42704:SF17">
    <property type="entry name" value="RIBULOSE BISPHOSPHATE CARBOXYLASE LARGE CHAIN"/>
    <property type="match status" value="1"/>
</dbReference>
<name>A0A075WM40_ARCFL</name>
<dbReference type="EMBL" id="CP006577">
    <property type="protein sequence ID" value="AIG98593.1"/>
    <property type="molecule type" value="Genomic_DNA"/>
</dbReference>
<dbReference type="GO" id="GO:0015977">
    <property type="term" value="P:carbon fixation"/>
    <property type="evidence" value="ECO:0007669"/>
    <property type="project" value="InterPro"/>
</dbReference>
<dbReference type="RefSeq" id="WP_052358775.1">
    <property type="nucleotide sequence ID" value="NZ_CP006577.1"/>
</dbReference>
<dbReference type="Gene3D" id="3.20.20.110">
    <property type="entry name" value="Ribulose bisphosphate carboxylase, large subunit, C-terminal domain"/>
    <property type="match status" value="1"/>
</dbReference>
<protein>
    <submittedName>
        <fullName evidence="3">Ribulose 1,5-bisphosphate carboxylase, large subunit</fullName>
        <ecNumber evidence="3">5.3.2.5</ecNumber>
    </submittedName>
</protein>
<dbReference type="SUPFAM" id="SSF51649">
    <property type="entry name" value="RuBisCo, C-terminal domain"/>
    <property type="match status" value="1"/>
</dbReference>
<dbReference type="Pfam" id="PF00016">
    <property type="entry name" value="RuBisCO_large"/>
    <property type="match status" value="1"/>
</dbReference>
<dbReference type="GO" id="GO:0016984">
    <property type="term" value="F:ribulose-bisphosphate carboxylase activity"/>
    <property type="evidence" value="ECO:0007669"/>
    <property type="project" value="InterPro"/>
</dbReference>
<dbReference type="InterPro" id="IPR036422">
    <property type="entry name" value="RuBisCO_lsu_N_sf"/>
</dbReference>
<dbReference type="InterPro" id="IPR033966">
    <property type="entry name" value="RuBisCO"/>
</dbReference>
<proteinExistence type="predicted"/>
<evidence type="ECO:0000259" key="2">
    <source>
        <dbReference type="Pfam" id="PF02788"/>
    </source>
</evidence>
<evidence type="ECO:0000313" key="4">
    <source>
        <dbReference type="Proteomes" id="UP000028501"/>
    </source>
</evidence>
<dbReference type="SFLD" id="SFLDG00301">
    <property type="entry name" value="RuBisCO-like_proteins"/>
    <property type="match status" value="1"/>
</dbReference>
<dbReference type="HOGENOM" id="CLU_031450_3_1_2"/>
<dbReference type="AlphaFoldDB" id="A0A075WM40"/>
<dbReference type="CDD" id="cd08205">
    <property type="entry name" value="RuBisCO_IV_RLP"/>
    <property type="match status" value="1"/>
</dbReference>
<dbReference type="Pfam" id="PF02788">
    <property type="entry name" value="RuBisCO_large_N"/>
    <property type="match status" value="1"/>
</dbReference>
<evidence type="ECO:0000259" key="1">
    <source>
        <dbReference type="Pfam" id="PF00016"/>
    </source>
</evidence>
<accession>A0A075WM40</accession>
<keyword evidence="3" id="KW-0413">Isomerase</keyword>
<dbReference type="SFLD" id="SFLDS00014">
    <property type="entry name" value="RuBisCO"/>
    <property type="match status" value="1"/>
</dbReference>
<evidence type="ECO:0000313" key="3">
    <source>
        <dbReference type="EMBL" id="AIG98593.1"/>
    </source>
</evidence>